<evidence type="ECO:0000313" key="2">
    <source>
        <dbReference type="EMBL" id="CAK0837394.1"/>
    </source>
</evidence>
<evidence type="ECO:0000256" key="1">
    <source>
        <dbReference type="SAM" id="Phobius"/>
    </source>
</evidence>
<keyword evidence="1" id="KW-0472">Membrane</keyword>
<proteinExistence type="predicted"/>
<evidence type="ECO:0000313" key="3">
    <source>
        <dbReference type="Proteomes" id="UP001189429"/>
    </source>
</evidence>
<dbReference type="Proteomes" id="UP001189429">
    <property type="component" value="Unassembled WGS sequence"/>
</dbReference>
<comment type="caution">
    <text evidence="2">The sequence shown here is derived from an EMBL/GenBank/DDBJ whole genome shotgun (WGS) entry which is preliminary data.</text>
</comment>
<sequence>SGPPGRGGGKGGPFWLAGAPETQCDALAGALREAGEGCVGWAAAASLAIIALLVGYGFGRLATQRERILLYPVASEAAERGGRGACWVVLSPDMDMYIEELEGGSPDDSPVEWFEVPRDLRLPAGLGRADRFEASPSDADMRGLFRRACSAALADVESRGTVAEPPSTIRNSLGRDIAVEEAPGANFFSGGLVWRAAESDEPSRIVVGDGLGPQAHELCGEGLRRAGPGRAAAVRQTGLGQEAFAASLRGGDVASFSAGASGASGDARALAAKSGARGRGREWREAVGACEGEPFGDFPVAGPRSARWFLDLSRRRRAPTDRRPMFKTTARPQSGQRGAQEHEQLMKWIELARTYDQLDSSNFALAEAIFRRARTIERCCRDRLGEAVSASSKGKMGPDEFSVFSGFSTAGDLLTAAPALLELAKGQVEKDAATMKNIRKVREGRELRRKGPKGGGG</sequence>
<keyword evidence="3" id="KW-1185">Reference proteome</keyword>
<gene>
    <name evidence="2" type="ORF">PCOR1329_LOCUS33600</name>
</gene>
<feature type="transmembrane region" description="Helical" evidence="1">
    <location>
        <begin position="39"/>
        <end position="59"/>
    </location>
</feature>
<accession>A0ABN9SYK9</accession>
<name>A0ABN9SYK9_9DINO</name>
<dbReference type="EMBL" id="CAUYUJ010014149">
    <property type="protein sequence ID" value="CAK0837394.1"/>
    <property type="molecule type" value="Genomic_DNA"/>
</dbReference>
<reference evidence="2" key="1">
    <citation type="submission" date="2023-10" db="EMBL/GenBank/DDBJ databases">
        <authorList>
            <person name="Chen Y."/>
            <person name="Shah S."/>
            <person name="Dougan E. K."/>
            <person name="Thang M."/>
            <person name="Chan C."/>
        </authorList>
    </citation>
    <scope>NUCLEOTIDE SEQUENCE [LARGE SCALE GENOMIC DNA]</scope>
</reference>
<feature type="non-terminal residue" evidence="2">
    <location>
        <position position="457"/>
    </location>
</feature>
<keyword evidence="1" id="KW-1133">Transmembrane helix</keyword>
<organism evidence="2 3">
    <name type="scientific">Prorocentrum cordatum</name>
    <dbReference type="NCBI Taxonomy" id="2364126"/>
    <lineage>
        <taxon>Eukaryota</taxon>
        <taxon>Sar</taxon>
        <taxon>Alveolata</taxon>
        <taxon>Dinophyceae</taxon>
        <taxon>Prorocentrales</taxon>
        <taxon>Prorocentraceae</taxon>
        <taxon>Prorocentrum</taxon>
    </lineage>
</organism>
<keyword evidence="1" id="KW-0812">Transmembrane</keyword>
<feature type="non-terminal residue" evidence="2">
    <location>
        <position position="1"/>
    </location>
</feature>
<protein>
    <submittedName>
        <fullName evidence="2">Uncharacterized protein</fullName>
    </submittedName>
</protein>